<dbReference type="PANTHER" id="PTHR19879">
    <property type="entry name" value="TRANSCRIPTION INITIATION FACTOR TFIID"/>
    <property type="match status" value="1"/>
</dbReference>
<dbReference type="AlphaFoldDB" id="A0A3D8GX86"/>
<organism evidence="1 2">
    <name type="scientific">Neobacillus piezotolerans</name>
    <dbReference type="NCBI Taxonomy" id="2259171"/>
    <lineage>
        <taxon>Bacteria</taxon>
        <taxon>Bacillati</taxon>
        <taxon>Bacillota</taxon>
        <taxon>Bacilli</taxon>
        <taxon>Bacillales</taxon>
        <taxon>Bacillaceae</taxon>
        <taxon>Neobacillus</taxon>
    </lineage>
</organism>
<proteinExistence type="predicted"/>
<keyword evidence="2" id="KW-1185">Reference proteome</keyword>
<reference evidence="1 2" key="1">
    <citation type="submission" date="2018-07" db="EMBL/GenBank/DDBJ databases">
        <title>Bacillus sp. YLB-04 draft genome sequence.</title>
        <authorList>
            <person name="Yu L."/>
            <person name="Tang X."/>
        </authorList>
    </citation>
    <scope>NUCLEOTIDE SEQUENCE [LARGE SCALE GENOMIC DNA]</scope>
    <source>
        <strain evidence="1 2">YLB-04</strain>
    </source>
</reference>
<protein>
    <recommendedName>
        <fullName evidence="3">WD40 repeat domain-containing protein</fullName>
    </recommendedName>
</protein>
<dbReference type="InterPro" id="IPR036322">
    <property type="entry name" value="WD40_repeat_dom_sf"/>
</dbReference>
<sequence length="290" mass="33094">MLSYKLEKTLVDHKVRAVDISPDGQYFATADFFHLYIWSWKSKENETKLKFNDYVNAVVFHPIEPLLVVGCGDRILRVIDFRTGQIIGQTKFEKAITSLKFTRDGSFLGIVVDDTVYFLNWNEQTIFPYKTFNQSVEGIDFRDKLELGVSFGNNVQTFFFTADHSGTKFKVGYENQNAYSIAMSRFGPEIAVAAGTTFKVYDHLDEKFVFEYEANTQVHHINWFDNGKYIAFSSFKGVTIIDGYSYKIVQTLEGESGPVFAVSNDGSKVILGANVNRHSGTTHLWSMRDY</sequence>
<dbReference type="SMART" id="SM00320">
    <property type="entry name" value="WD40"/>
    <property type="match status" value="5"/>
</dbReference>
<dbReference type="PANTHER" id="PTHR19879:SF9">
    <property type="entry name" value="TRANSCRIPTION INITIATION FACTOR TFIID SUBUNIT 5"/>
    <property type="match status" value="1"/>
</dbReference>
<dbReference type="InterPro" id="IPR001680">
    <property type="entry name" value="WD40_rpt"/>
</dbReference>
<dbReference type="EMBL" id="QNQT01000001">
    <property type="protein sequence ID" value="RDU38676.1"/>
    <property type="molecule type" value="Genomic_DNA"/>
</dbReference>
<gene>
    <name evidence="1" type="ORF">DRW41_03705</name>
</gene>
<name>A0A3D8GX86_9BACI</name>
<dbReference type="RefSeq" id="WP_115450591.1">
    <property type="nucleotide sequence ID" value="NZ_QNQT01000001.1"/>
</dbReference>
<dbReference type="Pfam" id="PF00400">
    <property type="entry name" value="WD40"/>
    <property type="match status" value="2"/>
</dbReference>
<evidence type="ECO:0008006" key="3">
    <source>
        <dbReference type="Google" id="ProtNLM"/>
    </source>
</evidence>
<comment type="caution">
    <text evidence="1">The sequence shown here is derived from an EMBL/GenBank/DDBJ whole genome shotgun (WGS) entry which is preliminary data.</text>
</comment>
<accession>A0A3D8GX86</accession>
<dbReference type="OrthoDB" id="6192037at2"/>
<evidence type="ECO:0000313" key="2">
    <source>
        <dbReference type="Proteomes" id="UP000257144"/>
    </source>
</evidence>
<dbReference type="SUPFAM" id="SSF50978">
    <property type="entry name" value="WD40 repeat-like"/>
    <property type="match status" value="1"/>
</dbReference>
<evidence type="ECO:0000313" key="1">
    <source>
        <dbReference type="EMBL" id="RDU38676.1"/>
    </source>
</evidence>
<dbReference type="InterPro" id="IPR015943">
    <property type="entry name" value="WD40/YVTN_repeat-like_dom_sf"/>
</dbReference>
<dbReference type="Proteomes" id="UP000257144">
    <property type="component" value="Unassembled WGS sequence"/>
</dbReference>
<dbReference type="Gene3D" id="2.130.10.10">
    <property type="entry name" value="YVTN repeat-like/Quinoprotein amine dehydrogenase"/>
    <property type="match status" value="2"/>
</dbReference>